<sequence length="38" mass="4639">MDEDEKIFWEKSEWHTVNSIMKCCFCFSKIFGQCELFV</sequence>
<protein>
    <submittedName>
        <fullName evidence="1">Uncharacterized protein</fullName>
    </submittedName>
</protein>
<dbReference type="EMBL" id="GGEC01069772">
    <property type="protein sequence ID" value="MBX50256.1"/>
    <property type="molecule type" value="Transcribed_RNA"/>
</dbReference>
<name>A0A2P2P668_RHIMU</name>
<evidence type="ECO:0000313" key="1">
    <source>
        <dbReference type="EMBL" id="MBX50256.1"/>
    </source>
</evidence>
<proteinExistence type="predicted"/>
<reference evidence="1" key="1">
    <citation type="submission" date="2018-02" db="EMBL/GenBank/DDBJ databases">
        <title>Rhizophora mucronata_Transcriptome.</title>
        <authorList>
            <person name="Meera S.P."/>
            <person name="Sreeshan A."/>
            <person name="Augustine A."/>
        </authorList>
    </citation>
    <scope>NUCLEOTIDE SEQUENCE</scope>
    <source>
        <tissue evidence="1">Leaf</tissue>
    </source>
</reference>
<dbReference type="AlphaFoldDB" id="A0A2P2P668"/>
<accession>A0A2P2P668</accession>
<organism evidence="1">
    <name type="scientific">Rhizophora mucronata</name>
    <name type="common">Asiatic mangrove</name>
    <dbReference type="NCBI Taxonomy" id="61149"/>
    <lineage>
        <taxon>Eukaryota</taxon>
        <taxon>Viridiplantae</taxon>
        <taxon>Streptophyta</taxon>
        <taxon>Embryophyta</taxon>
        <taxon>Tracheophyta</taxon>
        <taxon>Spermatophyta</taxon>
        <taxon>Magnoliopsida</taxon>
        <taxon>eudicotyledons</taxon>
        <taxon>Gunneridae</taxon>
        <taxon>Pentapetalae</taxon>
        <taxon>rosids</taxon>
        <taxon>fabids</taxon>
        <taxon>Malpighiales</taxon>
        <taxon>Rhizophoraceae</taxon>
        <taxon>Rhizophora</taxon>
    </lineage>
</organism>